<dbReference type="EMBL" id="JAQIBC010000001">
    <property type="protein sequence ID" value="MDM5262608.1"/>
    <property type="molecule type" value="Genomic_DNA"/>
</dbReference>
<evidence type="ECO:0008006" key="3">
    <source>
        <dbReference type="Google" id="ProtNLM"/>
    </source>
</evidence>
<sequence length="250" mass="29036">MLRNSLLLISLIGVFFSVLLQAEEIAADYRVEYGIFGQVGKAHAILRTDDTYYMIDANVSTLGIAKTVTDDLQERHISKGHISKGLLVTDMYQMIKSFGPYTSTTIYRVDHKKKRLTRQYKKWKYDQQIINATEKLEYYAKDDLMTFFLNLPVHIKEKYRPEKYQFKAVGEDRKNGRVDITIPSGKVLKEIIDFVGEGQEGDWYSRVVMYRKLYHSKQGELDVRIGKEGLVEKAVLKDLIFFGDVRIIKQ</sequence>
<gene>
    <name evidence="1" type="ORF">PF327_00125</name>
</gene>
<keyword evidence="2" id="KW-1185">Reference proteome</keyword>
<organism evidence="1 2">
    <name type="scientific">Sulfurovum xiamenensis</name>
    <dbReference type="NCBI Taxonomy" id="3019066"/>
    <lineage>
        <taxon>Bacteria</taxon>
        <taxon>Pseudomonadati</taxon>
        <taxon>Campylobacterota</taxon>
        <taxon>Epsilonproteobacteria</taxon>
        <taxon>Campylobacterales</taxon>
        <taxon>Sulfurovaceae</taxon>
        <taxon>Sulfurovum</taxon>
    </lineage>
</organism>
<dbReference type="Proteomes" id="UP001169066">
    <property type="component" value="Unassembled WGS sequence"/>
</dbReference>
<name>A0ABT7QNJ7_9BACT</name>
<dbReference type="RefSeq" id="WP_289400779.1">
    <property type="nucleotide sequence ID" value="NZ_JAQIBC010000001.1"/>
</dbReference>
<evidence type="ECO:0000313" key="2">
    <source>
        <dbReference type="Proteomes" id="UP001169066"/>
    </source>
</evidence>
<reference evidence="1" key="1">
    <citation type="submission" date="2023-01" db="EMBL/GenBank/DDBJ databases">
        <title>Sulfurovum sp. XTW-4 genome assembly.</title>
        <authorList>
            <person name="Wang J."/>
        </authorList>
    </citation>
    <scope>NUCLEOTIDE SEQUENCE</scope>
    <source>
        <strain evidence="1">XTW-4</strain>
    </source>
</reference>
<proteinExistence type="predicted"/>
<protein>
    <recommendedName>
        <fullName evidence="3">DUF3108 domain-containing protein</fullName>
    </recommendedName>
</protein>
<comment type="caution">
    <text evidence="1">The sequence shown here is derived from an EMBL/GenBank/DDBJ whole genome shotgun (WGS) entry which is preliminary data.</text>
</comment>
<evidence type="ECO:0000313" key="1">
    <source>
        <dbReference type="EMBL" id="MDM5262608.1"/>
    </source>
</evidence>
<accession>A0ABT7QNJ7</accession>